<accession>A0A1Z5JZI6</accession>
<dbReference type="InParanoid" id="A0A1Z5JZI6"/>
<keyword evidence="3" id="KW-1185">Reference proteome</keyword>
<comment type="caution">
    <text evidence="2">The sequence shown here is derived from an EMBL/GenBank/DDBJ whole genome shotgun (WGS) entry which is preliminary data.</text>
</comment>
<evidence type="ECO:0000313" key="2">
    <source>
        <dbReference type="EMBL" id="GAX19181.1"/>
    </source>
</evidence>
<gene>
    <name evidence="2" type="ORF">FisN_15Lu361</name>
</gene>
<dbReference type="EMBL" id="BDSP01000135">
    <property type="protein sequence ID" value="GAX19181.1"/>
    <property type="molecule type" value="Genomic_DNA"/>
</dbReference>
<proteinExistence type="predicted"/>
<name>A0A1Z5JZI6_FISSO</name>
<reference evidence="2 3" key="1">
    <citation type="journal article" date="2015" name="Plant Cell">
        <title>Oil accumulation by the oleaginous diatom Fistulifera solaris as revealed by the genome and transcriptome.</title>
        <authorList>
            <person name="Tanaka T."/>
            <person name="Maeda Y."/>
            <person name="Veluchamy A."/>
            <person name="Tanaka M."/>
            <person name="Abida H."/>
            <person name="Marechal E."/>
            <person name="Bowler C."/>
            <person name="Muto M."/>
            <person name="Sunaga Y."/>
            <person name="Tanaka M."/>
            <person name="Yoshino T."/>
            <person name="Taniguchi T."/>
            <person name="Fukuda Y."/>
            <person name="Nemoto M."/>
            <person name="Matsumoto M."/>
            <person name="Wong P.S."/>
            <person name="Aburatani S."/>
            <person name="Fujibuchi W."/>
        </authorList>
    </citation>
    <scope>NUCLEOTIDE SEQUENCE [LARGE SCALE GENOMIC DNA]</scope>
    <source>
        <strain evidence="2 3">JPCC DA0580</strain>
    </source>
</reference>
<evidence type="ECO:0000256" key="1">
    <source>
        <dbReference type="SAM" id="SignalP"/>
    </source>
</evidence>
<dbReference type="AlphaFoldDB" id="A0A1Z5JZI6"/>
<dbReference type="Proteomes" id="UP000198406">
    <property type="component" value="Unassembled WGS sequence"/>
</dbReference>
<evidence type="ECO:0000313" key="3">
    <source>
        <dbReference type="Proteomes" id="UP000198406"/>
    </source>
</evidence>
<organism evidence="2 3">
    <name type="scientific">Fistulifera solaris</name>
    <name type="common">Oleaginous diatom</name>
    <dbReference type="NCBI Taxonomy" id="1519565"/>
    <lineage>
        <taxon>Eukaryota</taxon>
        <taxon>Sar</taxon>
        <taxon>Stramenopiles</taxon>
        <taxon>Ochrophyta</taxon>
        <taxon>Bacillariophyta</taxon>
        <taxon>Bacillariophyceae</taxon>
        <taxon>Bacillariophycidae</taxon>
        <taxon>Naviculales</taxon>
        <taxon>Naviculaceae</taxon>
        <taxon>Fistulifera</taxon>
    </lineage>
</organism>
<keyword evidence="1" id="KW-0732">Signal</keyword>
<protein>
    <submittedName>
        <fullName evidence="2">Uncharacterized protein</fullName>
    </submittedName>
</protein>
<feature type="signal peptide" evidence="1">
    <location>
        <begin position="1"/>
        <end position="19"/>
    </location>
</feature>
<sequence>MLRFSLPLGILALAVVVRSDDTSCHDMMSLEAYKEAFALWEEPACYSFSYINKESYNGTTVRTVRNGTSFQDGDGNGPFQTLADVWAIARYINRCCCWRLF</sequence>
<feature type="chain" id="PRO_5012328726" evidence="1">
    <location>
        <begin position="20"/>
        <end position="101"/>
    </location>
</feature>